<evidence type="ECO:0000256" key="1">
    <source>
        <dbReference type="SAM" id="MobiDB-lite"/>
    </source>
</evidence>
<accession>A0AAV7RYS2</accession>
<sequence length="77" mass="8671">MGNDGDQPHQGRIRQQYYEWSPQQKHGPEPVPKRLGRPQFAGEWTIAQESWDASAPEPQADPSQKMPLESPVSSDCV</sequence>
<dbReference type="EMBL" id="JANPWB010000009">
    <property type="protein sequence ID" value="KAJ1156625.1"/>
    <property type="molecule type" value="Genomic_DNA"/>
</dbReference>
<gene>
    <name evidence="2" type="ORF">NDU88_009343</name>
</gene>
<protein>
    <submittedName>
        <fullName evidence="2">Uncharacterized protein</fullName>
    </submittedName>
</protein>
<evidence type="ECO:0000313" key="2">
    <source>
        <dbReference type="EMBL" id="KAJ1156625.1"/>
    </source>
</evidence>
<keyword evidence="3" id="KW-1185">Reference proteome</keyword>
<proteinExistence type="predicted"/>
<dbReference type="Proteomes" id="UP001066276">
    <property type="component" value="Chromosome 5"/>
</dbReference>
<evidence type="ECO:0000313" key="3">
    <source>
        <dbReference type="Proteomes" id="UP001066276"/>
    </source>
</evidence>
<name>A0AAV7RYS2_PLEWA</name>
<feature type="region of interest" description="Disordered" evidence="1">
    <location>
        <begin position="1"/>
        <end position="77"/>
    </location>
</feature>
<dbReference type="AlphaFoldDB" id="A0AAV7RYS2"/>
<comment type="caution">
    <text evidence="2">The sequence shown here is derived from an EMBL/GenBank/DDBJ whole genome shotgun (WGS) entry which is preliminary data.</text>
</comment>
<organism evidence="2 3">
    <name type="scientific">Pleurodeles waltl</name>
    <name type="common">Iberian ribbed newt</name>
    <dbReference type="NCBI Taxonomy" id="8319"/>
    <lineage>
        <taxon>Eukaryota</taxon>
        <taxon>Metazoa</taxon>
        <taxon>Chordata</taxon>
        <taxon>Craniata</taxon>
        <taxon>Vertebrata</taxon>
        <taxon>Euteleostomi</taxon>
        <taxon>Amphibia</taxon>
        <taxon>Batrachia</taxon>
        <taxon>Caudata</taxon>
        <taxon>Salamandroidea</taxon>
        <taxon>Salamandridae</taxon>
        <taxon>Pleurodelinae</taxon>
        <taxon>Pleurodeles</taxon>
    </lineage>
</organism>
<reference evidence="2" key="1">
    <citation type="journal article" date="2022" name="bioRxiv">
        <title>Sequencing and chromosome-scale assembly of the giantPleurodeles waltlgenome.</title>
        <authorList>
            <person name="Brown T."/>
            <person name="Elewa A."/>
            <person name="Iarovenko S."/>
            <person name="Subramanian E."/>
            <person name="Araus A.J."/>
            <person name="Petzold A."/>
            <person name="Susuki M."/>
            <person name="Suzuki K.-i.T."/>
            <person name="Hayashi T."/>
            <person name="Toyoda A."/>
            <person name="Oliveira C."/>
            <person name="Osipova E."/>
            <person name="Leigh N.D."/>
            <person name="Simon A."/>
            <person name="Yun M.H."/>
        </authorList>
    </citation>
    <scope>NUCLEOTIDE SEQUENCE</scope>
    <source>
        <strain evidence="2">20211129_DDA</strain>
        <tissue evidence="2">Liver</tissue>
    </source>
</reference>